<dbReference type="SUPFAM" id="SSF53271">
    <property type="entry name" value="PRTase-like"/>
    <property type="match status" value="2"/>
</dbReference>
<evidence type="ECO:0000256" key="8">
    <source>
        <dbReference type="RuleBase" id="RU004324"/>
    </source>
</evidence>
<organism evidence="11 12">
    <name type="scientific">Ruthenibacterium intestinale</name>
    <dbReference type="NCBI Taxonomy" id="3133163"/>
    <lineage>
        <taxon>Bacteria</taxon>
        <taxon>Bacillati</taxon>
        <taxon>Bacillota</taxon>
        <taxon>Clostridia</taxon>
        <taxon>Eubacteriales</taxon>
        <taxon>Oscillospiraceae</taxon>
        <taxon>Ruthenibacterium</taxon>
    </lineage>
</organism>
<dbReference type="PANTHER" id="PTHR10210:SF32">
    <property type="entry name" value="RIBOSE-PHOSPHATE PYROPHOSPHOKINASE 2"/>
    <property type="match status" value="1"/>
</dbReference>
<evidence type="ECO:0000313" key="11">
    <source>
        <dbReference type="EMBL" id="MEQ2519112.1"/>
    </source>
</evidence>
<dbReference type="EMBL" id="JBBMFA010000036">
    <property type="protein sequence ID" value="MEQ2519112.1"/>
    <property type="molecule type" value="Genomic_DNA"/>
</dbReference>
<dbReference type="InterPro" id="IPR005946">
    <property type="entry name" value="Rib-P_diPkinase"/>
</dbReference>
<feature type="domain" description="Phosphoribosyltransferase" evidence="9">
    <location>
        <begin position="202"/>
        <end position="295"/>
    </location>
</feature>
<dbReference type="NCBIfam" id="TIGR01251">
    <property type="entry name" value="ribP_PPkin"/>
    <property type="match status" value="1"/>
</dbReference>
<sequence length="382" mass="43232">MVQKKGAKDFFNIDERVSELALIAAPGAEELTEKINYHLLRWAKEAGFEQETFIIESECPRFSSGDGKGMIKSSVRGDDIYLVIDVGNYSCKYNLFGNQNFMSPDDHFQNLKRLIQAVGGKAHRLNVIMPILYGSRQHRRNYRESLDCAVALQELQAMGVENIITFDAHDPRMQNAVPLMGFDNVMPTYQVMKTLLKAVPDLNLDRNHFMVISPDEGALNRNMYYASVLGVNLGMFYKRRDYSRVVNGRNPIVAHEYLGESVENKDVFVADDIISSGESMLDIAVALKKQGANRIFANATYAIFTNGLAEFDKAYESGMINGVFGTNLTYRTPELLQRPWFHEVDVSKYIAYFIAALNHDMSVSAIIDPHEKIKALLERSKR</sequence>
<evidence type="ECO:0000256" key="1">
    <source>
        <dbReference type="ARBA" id="ARBA00013247"/>
    </source>
</evidence>
<evidence type="ECO:0000313" key="12">
    <source>
        <dbReference type="Proteomes" id="UP001477672"/>
    </source>
</evidence>
<evidence type="ECO:0000256" key="6">
    <source>
        <dbReference type="ARBA" id="ARBA00022840"/>
    </source>
</evidence>
<gene>
    <name evidence="11" type="ORF">WMO24_01470</name>
</gene>
<dbReference type="Proteomes" id="UP001477672">
    <property type="component" value="Unassembled WGS sequence"/>
</dbReference>
<keyword evidence="3 8" id="KW-0545">Nucleotide biosynthesis</keyword>
<keyword evidence="12" id="KW-1185">Reference proteome</keyword>
<dbReference type="InterPro" id="IPR029057">
    <property type="entry name" value="PRTase-like"/>
</dbReference>
<name>A0ABV1GBA0_9FIRM</name>
<dbReference type="CDD" id="cd06223">
    <property type="entry name" value="PRTases_typeI"/>
    <property type="match status" value="1"/>
</dbReference>
<comment type="similarity">
    <text evidence="8">Belongs to the ribose-phosphate pyrophosphokinase family.</text>
</comment>
<dbReference type="Pfam" id="PF13793">
    <property type="entry name" value="Pribosyltran_N"/>
    <property type="match status" value="1"/>
</dbReference>
<evidence type="ECO:0000259" key="9">
    <source>
        <dbReference type="Pfam" id="PF00156"/>
    </source>
</evidence>
<evidence type="ECO:0000256" key="2">
    <source>
        <dbReference type="ARBA" id="ARBA00022679"/>
    </source>
</evidence>
<evidence type="ECO:0000259" key="10">
    <source>
        <dbReference type="Pfam" id="PF13793"/>
    </source>
</evidence>
<keyword evidence="4" id="KW-0547">Nucleotide-binding</keyword>
<reference evidence="11 12" key="1">
    <citation type="submission" date="2024-03" db="EMBL/GenBank/DDBJ databases">
        <title>Human intestinal bacterial collection.</title>
        <authorList>
            <person name="Pauvert C."/>
            <person name="Hitch T.C.A."/>
            <person name="Clavel T."/>
        </authorList>
    </citation>
    <scope>NUCLEOTIDE SEQUENCE [LARGE SCALE GENOMIC DNA]</scope>
    <source>
        <strain evidence="11 12">CLA-JM-H11</strain>
    </source>
</reference>
<dbReference type="Gene3D" id="3.40.50.2020">
    <property type="match status" value="2"/>
</dbReference>
<keyword evidence="6" id="KW-0067">ATP-binding</keyword>
<evidence type="ECO:0000256" key="4">
    <source>
        <dbReference type="ARBA" id="ARBA00022741"/>
    </source>
</evidence>
<keyword evidence="2" id="KW-0808">Transferase</keyword>
<proteinExistence type="inferred from homology"/>
<dbReference type="InterPro" id="IPR029099">
    <property type="entry name" value="Pribosyltran_N"/>
</dbReference>
<comment type="catalytic activity">
    <reaction evidence="7">
        <text>D-ribose 5-phosphate + ATP = 5-phospho-alpha-D-ribose 1-diphosphate + AMP + H(+)</text>
        <dbReference type="Rhea" id="RHEA:15609"/>
        <dbReference type="ChEBI" id="CHEBI:15378"/>
        <dbReference type="ChEBI" id="CHEBI:30616"/>
        <dbReference type="ChEBI" id="CHEBI:58017"/>
        <dbReference type="ChEBI" id="CHEBI:78346"/>
        <dbReference type="ChEBI" id="CHEBI:456215"/>
        <dbReference type="EC" id="2.7.6.1"/>
    </reaction>
</comment>
<feature type="domain" description="Ribose-phosphate pyrophosphokinase N-terminal" evidence="10">
    <location>
        <begin position="22"/>
        <end position="159"/>
    </location>
</feature>
<protein>
    <recommendedName>
        <fullName evidence="1">ribose-phosphate diphosphokinase</fullName>
        <ecNumber evidence="1">2.7.6.1</ecNumber>
    </recommendedName>
</protein>
<keyword evidence="5" id="KW-0418">Kinase</keyword>
<evidence type="ECO:0000256" key="7">
    <source>
        <dbReference type="ARBA" id="ARBA00049535"/>
    </source>
</evidence>
<dbReference type="InterPro" id="IPR000836">
    <property type="entry name" value="PRTase_dom"/>
</dbReference>
<comment type="caution">
    <text evidence="11">The sequence shown here is derived from an EMBL/GenBank/DDBJ whole genome shotgun (WGS) entry which is preliminary data.</text>
</comment>
<evidence type="ECO:0000256" key="5">
    <source>
        <dbReference type="ARBA" id="ARBA00022777"/>
    </source>
</evidence>
<dbReference type="PANTHER" id="PTHR10210">
    <property type="entry name" value="RIBOSE-PHOSPHATE DIPHOSPHOKINASE FAMILY MEMBER"/>
    <property type="match status" value="1"/>
</dbReference>
<dbReference type="RefSeq" id="WP_349214372.1">
    <property type="nucleotide sequence ID" value="NZ_JBBMFA010000036.1"/>
</dbReference>
<accession>A0ABV1GBA0</accession>
<evidence type="ECO:0000256" key="3">
    <source>
        <dbReference type="ARBA" id="ARBA00022727"/>
    </source>
</evidence>
<dbReference type="EC" id="2.7.6.1" evidence="1"/>
<dbReference type="NCBIfam" id="NF005299">
    <property type="entry name" value="PRK06827.1"/>
    <property type="match status" value="1"/>
</dbReference>
<dbReference type="Pfam" id="PF00156">
    <property type="entry name" value="Pribosyltran"/>
    <property type="match status" value="1"/>
</dbReference>